<feature type="transmembrane region" description="Helical" evidence="1">
    <location>
        <begin position="189"/>
        <end position="212"/>
    </location>
</feature>
<dbReference type="HOGENOM" id="CLU_061199_2_1_1"/>
<dbReference type="OrthoDB" id="2832083at2759"/>
<dbReference type="PANTHER" id="PTHR36978:SF4">
    <property type="entry name" value="P-LOOP CONTAINING NUCLEOSIDE TRIPHOSPHATE HYDROLASE PROTEIN"/>
    <property type="match status" value="1"/>
</dbReference>
<dbReference type="Pfam" id="PF17784">
    <property type="entry name" value="Sulfotransfer_4"/>
    <property type="match status" value="1"/>
</dbReference>
<dbReference type="Proteomes" id="UP000030653">
    <property type="component" value="Unassembled WGS sequence"/>
</dbReference>
<accession>M5GEA5</accession>
<sequence length="232" mass="26879">MKDALEILGFGPCHHMASLFADSNGRHIDTFLQARTGKRVHWRRQMAGFGSTVDHPTTDFALELIDTFPDALVILTVRDSADVWWKSVQDTIYWGPRWQTRMACWSLPPTWKMARLSRDIGNWYRRNYGSLGPECYTKHNARMVELIPREKLLVYNVKEGWEPLCAFLGVPVPTVPFPRKNDTAEMKRLLRVGTMLGVIFWIAELGLVGWVIHQVIKRRLWDLFNLRTALSL</sequence>
<keyword evidence="1" id="KW-0472">Membrane</keyword>
<dbReference type="SUPFAM" id="SSF52540">
    <property type="entry name" value="P-loop containing nucleoside triphosphate hydrolases"/>
    <property type="match status" value="1"/>
</dbReference>
<dbReference type="InterPro" id="IPR040632">
    <property type="entry name" value="Sulfotransfer_4"/>
</dbReference>
<dbReference type="OMA" id="CHYWEEM"/>
<evidence type="ECO:0000313" key="3">
    <source>
        <dbReference type="Proteomes" id="UP000030653"/>
    </source>
</evidence>
<proteinExistence type="predicted"/>
<gene>
    <name evidence="2" type="ORF">DACRYDRAFT_113399</name>
</gene>
<keyword evidence="3" id="KW-1185">Reference proteome</keyword>
<evidence type="ECO:0008006" key="4">
    <source>
        <dbReference type="Google" id="ProtNLM"/>
    </source>
</evidence>
<dbReference type="EMBL" id="JH795856">
    <property type="protein sequence ID" value="EJU05222.1"/>
    <property type="molecule type" value="Genomic_DNA"/>
</dbReference>
<dbReference type="STRING" id="1858805.M5GEA5"/>
<keyword evidence="1" id="KW-0812">Transmembrane</keyword>
<evidence type="ECO:0000313" key="2">
    <source>
        <dbReference type="EMBL" id="EJU05222.1"/>
    </source>
</evidence>
<dbReference type="RefSeq" id="XP_040632116.1">
    <property type="nucleotide sequence ID" value="XM_040769623.1"/>
</dbReference>
<reference evidence="2 3" key="1">
    <citation type="journal article" date="2012" name="Science">
        <title>The Paleozoic origin of enzymatic lignin decomposition reconstructed from 31 fungal genomes.</title>
        <authorList>
            <person name="Floudas D."/>
            <person name="Binder M."/>
            <person name="Riley R."/>
            <person name="Barry K."/>
            <person name="Blanchette R.A."/>
            <person name="Henrissat B."/>
            <person name="Martinez A.T."/>
            <person name="Otillar R."/>
            <person name="Spatafora J.W."/>
            <person name="Yadav J.S."/>
            <person name="Aerts A."/>
            <person name="Benoit I."/>
            <person name="Boyd A."/>
            <person name="Carlson A."/>
            <person name="Copeland A."/>
            <person name="Coutinho P.M."/>
            <person name="de Vries R.P."/>
            <person name="Ferreira P."/>
            <person name="Findley K."/>
            <person name="Foster B."/>
            <person name="Gaskell J."/>
            <person name="Glotzer D."/>
            <person name="Gorecki P."/>
            <person name="Heitman J."/>
            <person name="Hesse C."/>
            <person name="Hori C."/>
            <person name="Igarashi K."/>
            <person name="Jurgens J.A."/>
            <person name="Kallen N."/>
            <person name="Kersten P."/>
            <person name="Kohler A."/>
            <person name="Kuees U."/>
            <person name="Kumar T.K.A."/>
            <person name="Kuo A."/>
            <person name="LaButti K."/>
            <person name="Larrondo L.F."/>
            <person name="Lindquist E."/>
            <person name="Ling A."/>
            <person name="Lombard V."/>
            <person name="Lucas S."/>
            <person name="Lundell T."/>
            <person name="Martin R."/>
            <person name="McLaughlin D.J."/>
            <person name="Morgenstern I."/>
            <person name="Morin E."/>
            <person name="Murat C."/>
            <person name="Nagy L.G."/>
            <person name="Nolan M."/>
            <person name="Ohm R.A."/>
            <person name="Patyshakuliyeva A."/>
            <person name="Rokas A."/>
            <person name="Ruiz-Duenas F.J."/>
            <person name="Sabat G."/>
            <person name="Salamov A."/>
            <person name="Samejima M."/>
            <person name="Schmutz J."/>
            <person name="Slot J.C."/>
            <person name="St John F."/>
            <person name="Stenlid J."/>
            <person name="Sun H."/>
            <person name="Sun S."/>
            <person name="Syed K."/>
            <person name="Tsang A."/>
            <person name="Wiebenga A."/>
            <person name="Young D."/>
            <person name="Pisabarro A."/>
            <person name="Eastwood D.C."/>
            <person name="Martin F."/>
            <person name="Cullen D."/>
            <person name="Grigoriev I.V."/>
            <person name="Hibbett D.S."/>
        </authorList>
    </citation>
    <scope>NUCLEOTIDE SEQUENCE [LARGE SCALE GENOMIC DNA]</scope>
    <source>
        <strain evidence="2 3">DJM-731 SS1</strain>
    </source>
</reference>
<keyword evidence="1" id="KW-1133">Transmembrane helix</keyword>
<dbReference type="PANTHER" id="PTHR36978">
    <property type="entry name" value="P-LOOP CONTAINING NUCLEOTIDE TRIPHOSPHATE HYDROLASE"/>
    <property type="match status" value="1"/>
</dbReference>
<protein>
    <recommendedName>
        <fullName evidence="4">NAD dependent epimerase/dehydratase</fullName>
    </recommendedName>
</protein>
<name>M5GEA5_DACPD</name>
<organism evidence="2 3">
    <name type="scientific">Dacryopinax primogenitus (strain DJM 731)</name>
    <name type="common">Brown rot fungus</name>
    <dbReference type="NCBI Taxonomy" id="1858805"/>
    <lineage>
        <taxon>Eukaryota</taxon>
        <taxon>Fungi</taxon>
        <taxon>Dikarya</taxon>
        <taxon>Basidiomycota</taxon>
        <taxon>Agaricomycotina</taxon>
        <taxon>Dacrymycetes</taxon>
        <taxon>Dacrymycetales</taxon>
        <taxon>Dacrymycetaceae</taxon>
        <taxon>Dacryopinax</taxon>
    </lineage>
</organism>
<dbReference type="InterPro" id="IPR027417">
    <property type="entry name" value="P-loop_NTPase"/>
</dbReference>
<dbReference type="Gene3D" id="3.40.50.300">
    <property type="entry name" value="P-loop containing nucleotide triphosphate hydrolases"/>
    <property type="match status" value="1"/>
</dbReference>
<evidence type="ECO:0000256" key="1">
    <source>
        <dbReference type="SAM" id="Phobius"/>
    </source>
</evidence>
<dbReference type="AlphaFoldDB" id="M5GEA5"/>
<dbReference type="GeneID" id="63684685"/>